<keyword evidence="1" id="KW-0808">Transferase</keyword>
<dbReference type="Proteomes" id="UP001153555">
    <property type="component" value="Unassembled WGS sequence"/>
</dbReference>
<dbReference type="Pfam" id="PF02458">
    <property type="entry name" value="Transferase"/>
    <property type="match status" value="1"/>
</dbReference>
<name>A0A9N7NUX2_STRHE</name>
<dbReference type="EMBL" id="CACSLK010030184">
    <property type="protein sequence ID" value="CAA0836601.1"/>
    <property type="molecule type" value="Genomic_DNA"/>
</dbReference>
<dbReference type="AlphaFoldDB" id="A0A9N7NUX2"/>
<dbReference type="InterPro" id="IPR023213">
    <property type="entry name" value="CAT-like_dom_sf"/>
</dbReference>
<dbReference type="Gene3D" id="3.30.559.10">
    <property type="entry name" value="Chloramphenicol acetyltransferase-like domain"/>
    <property type="match status" value="2"/>
</dbReference>
<dbReference type="PANTHER" id="PTHR31896:SF64">
    <property type="entry name" value="TRICHOTHECENE 3-O-ACETYLTRANSFERASE"/>
    <property type="match status" value="1"/>
</dbReference>
<evidence type="ECO:0000256" key="1">
    <source>
        <dbReference type="ARBA" id="ARBA00022679"/>
    </source>
</evidence>
<dbReference type="SUPFAM" id="SSF52777">
    <property type="entry name" value="CoA-dependent acyltransferases"/>
    <property type="match status" value="1"/>
</dbReference>
<evidence type="ECO:0000313" key="2">
    <source>
        <dbReference type="EMBL" id="CAA0836601.1"/>
    </source>
</evidence>
<proteinExistence type="predicted"/>
<dbReference type="InterPro" id="IPR051283">
    <property type="entry name" value="Sec_Metabolite_Acyltrans"/>
</dbReference>
<protein>
    <submittedName>
        <fullName evidence="2">HXXXD-type acyl-transferase family protein</fullName>
    </submittedName>
</protein>
<keyword evidence="3" id="KW-1185">Reference proteome</keyword>
<comment type="caution">
    <text evidence="2">The sequence shown here is derived from an EMBL/GenBank/DDBJ whole genome shotgun (WGS) entry which is preliminary data.</text>
</comment>
<evidence type="ECO:0000313" key="3">
    <source>
        <dbReference type="Proteomes" id="UP001153555"/>
    </source>
</evidence>
<sequence length="397" mass="42372">MAPQSSLSIISKTTVYPDKKSTLGSLRLSVSDLPMLSCHYIQKGVLLPSPPFSPSALAARLRSALSAALSHFPPLAGRLFTDPDDASVHILCNDAGAEFLHADASHLRSADLLGPPCSDVPPAVRLLFPLDGAVSYSGHRSPLLSVQLTHLADGAVFISCAANHAVTDGTSFWNFFNAFAHLSASGPSSGLLLSLSPDFSRGPPLLSPAVLRFPAGGPAVSFSPDAPLRERIFSFTRKSILKLKLTVNASVNFAELMGKQRNDTPDRKPTLTESVREISSFQSLCGLVWRGITRARKLDPAQKTTFRMAVNCRGRVEPRLNPLYFGNAIQSIATEAAAGDVVGLGPGPRWCAERLGMGGGSVDLEVVLAPETMAGLESDPEFMEYVSGWLFGFSGRR</sequence>
<dbReference type="GO" id="GO:0016740">
    <property type="term" value="F:transferase activity"/>
    <property type="evidence" value="ECO:0007669"/>
    <property type="project" value="UniProtKB-KW"/>
</dbReference>
<accession>A0A9N7NUX2</accession>
<dbReference type="OrthoDB" id="1862401at2759"/>
<gene>
    <name evidence="2" type="ORF">SHERM_03672</name>
</gene>
<organism evidence="2 3">
    <name type="scientific">Striga hermonthica</name>
    <name type="common">Purple witchweed</name>
    <name type="synonym">Buchnera hermonthica</name>
    <dbReference type="NCBI Taxonomy" id="68872"/>
    <lineage>
        <taxon>Eukaryota</taxon>
        <taxon>Viridiplantae</taxon>
        <taxon>Streptophyta</taxon>
        <taxon>Embryophyta</taxon>
        <taxon>Tracheophyta</taxon>
        <taxon>Spermatophyta</taxon>
        <taxon>Magnoliopsida</taxon>
        <taxon>eudicotyledons</taxon>
        <taxon>Gunneridae</taxon>
        <taxon>Pentapetalae</taxon>
        <taxon>asterids</taxon>
        <taxon>lamiids</taxon>
        <taxon>Lamiales</taxon>
        <taxon>Orobanchaceae</taxon>
        <taxon>Buchnereae</taxon>
        <taxon>Striga</taxon>
    </lineage>
</organism>
<dbReference type="PANTHER" id="PTHR31896">
    <property type="entry name" value="FAMILY REGULATORY PROTEIN, PUTATIVE (AFU_ORTHOLOGUE AFUA_3G14730)-RELATED"/>
    <property type="match status" value="1"/>
</dbReference>
<reference evidence="2" key="1">
    <citation type="submission" date="2019-12" db="EMBL/GenBank/DDBJ databases">
        <authorList>
            <person name="Scholes J."/>
        </authorList>
    </citation>
    <scope>NUCLEOTIDE SEQUENCE</scope>
</reference>